<reference evidence="5 6" key="1">
    <citation type="submission" date="2019-07" db="EMBL/GenBank/DDBJ databases">
        <authorList>
            <person name="Friedrich A."/>
            <person name="Schacherer J."/>
        </authorList>
    </citation>
    <scope>NUCLEOTIDE SEQUENCE [LARGE SCALE GENOMIC DNA]</scope>
</reference>
<evidence type="ECO:0000313" key="6">
    <source>
        <dbReference type="Proteomes" id="UP000478008"/>
    </source>
</evidence>
<dbReference type="SUPFAM" id="SSF56808">
    <property type="entry name" value="Ribosomal protein L1"/>
    <property type="match status" value="1"/>
</dbReference>
<evidence type="ECO:0000256" key="4">
    <source>
        <dbReference type="SAM" id="Coils"/>
    </source>
</evidence>
<comment type="similarity">
    <text evidence="1">Belongs to the universal ribosomal protein uL1 family.</text>
</comment>
<dbReference type="Proteomes" id="UP000478008">
    <property type="component" value="Unassembled WGS sequence"/>
</dbReference>
<evidence type="ECO:0000256" key="3">
    <source>
        <dbReference type="ARBA" id="ARBA00023274"/>
    </source>
</evidence>
<dbReference type="PANTHER" id="PTHR36427">
    <property type="entry name" value="54S RIBOSOMAL PROTEIN L1, MITOCHONDRIAL"/>
    <property type="match status" value="1"/>
</dbReference>
<dbReference type="AlphaFoldDB" id="A0A7D9CV62"/>
<dbReference type="InterPro" id="IPR023674">
    <property type="entry name" value="Ribosomal_uL1-like"/>
</dbReference>
<sequence>MTFSQIVARRVGLFVRLGNRSAVGSYSSVIRRSFSVSRGVKLPAVKSKRELDAKKAKEKKLERRIAQKRLNAKKPASQSPLFMEVPVAMRYLRAAEVGRTPNESSVSIQVEVLGERGTAPLQGAVRFAKPLKETRILCLSLTPEKREEALKAGAVAANDVSFINDISSGKAVDLNYDKIIATPDIEPMLRKVGRVLGPKGLMPAAKRGTVTENVGEMISNTLGTQPFRERNGRVALTVARCDFRDEDVMRNIISASKAIRQAIASAKAKKPIILGNTVLSSTHGPGIVIAF</sequence>
<protein>
    <submittedName>
        <fullName evidence="5">DEBR0S1_00694g1_1</fullName>
    </submittedName>
</protein>
<dbReference type="Pfam" id="PF00687">
    <property type="entry name" value="Ribosomal_L1"/>
    <property type="match status" value="1"/>
</dbReference>
<keyword evidence="4" id="KW-0175">Coiled coil</keyword>
<dbReference type="GO" id="GO:0003735">
    <property type="term" value="F:structural constituent of ribosome"/>
    <property type="evidence" value="ECO:0007669"/>
    <property type="project" value="InterPro"/>
</dbReference>
<evidence type="ECO:0000256" key="2">
    <source>
        <dbReference type="ARBA" id="ARBA00022980"/>
    </source>
</evidence>
<dbReference type="InterPro" id="IPR028364">
    <property type="entry name" value="Ribosomal_uL1/biogenesis"/>
</dbReference>
<dbReference type="GO" id="GO:0006412">
    <property type="term" value="P:translation"/>
    <property type="evidence" value="ECO:0007669"/>
    <property type="project" value="InterPro"/>
</dbReference>
<keyword evidence="2" id="KW-0689">Ribosomal protein</keyword>
<dbReference type="InterPro" id="IPR016095">
    <property type="entry name" value="Ribosomal_uL1_3-a/b-sand"/>
</dbReference>
<dbReference type="GO" id="GO:0005762">
    <property type="term" value="C:mitochondrial large ribosomal subunit"/>
    <property type="evidence" value="ECO:0007669"/>
    <property type="project" value="TreeGrafter"/>
</dbReference>
<dbReference type="Gene3D" id="3.40.50.790">
    <property type="match status" value="1"/>
</dbReference>
<name>A0A7D9CV62_DEKBR</name>
<gene>
    <name evidence="5" type="primary">MRPL1</name>
    <name evidence="5" type="ORF">DEBR0S1_00694G</name>
</gene>
<feature type="coiled-coil region" evidence="4">
    <location>
        <begin position="44"/>
        <end position="71"/>
    </location>
</feature>
<dbReference type="PIRSF" id="PIRSF002155">
    <property type="entry name" value="Ribosomal_L1"/>
    <property type="match status" value="1"/>
</dbReference>
<proteinExistence type="inferred from homology"/>
<dbReference type="GO" id="GO:0003723">
    <property type="term" value="F:RNA binding"/>
    <property type="evidence" value="ECO:0007669"/>
    <property type="project" value="InterPro"/>
</dbReference>
<dbReference type="CDD" id="cd00403">
    <property type="entry name" value="Ribosomal_L1"/>
    <property type="match status" value="1"/>
</dbReference>
<dbReference type="EMBL" id="CABFWN010000001">
    <property type="protein sequence ID" value="VUG15813.1"/>
    <property type="molecule type" value="Genomic_DNA"/>
</dbReference>
<keyword evidence="3" id="KW-0687">Ribonucleoprotein</keyword>
<keyword evidence="6" id="KW-1185">Reference proteome</keyword>
<dbReference type="PANTHER" id="PTHR36427:SF3">
    <property type="entry name" value="LARGE RIBOSOMAL SUBUNIT PROTEIN UL1M"/>
    <property type="match status" value="1"/>
</dbReference>
<dbReference type="Gene3D" id="3.30.190.20">
    <property type="match status" value="1"/>
</dbReference>
<dbReference type="InterPro" id="IPR002143">
    <property type="entry name" value="Ribosomal_uL1"/>
</dbReference>
<evidence type="ECO:0000256" key="1">
    <source>
        <dbReference type="ARBA" id="ARBA00010531"/>
    </source>
</evidence>
<accession>A0A7D9CV62</accession>
<evidence type="ECO:0000313" key="5">
    <source>
        <dbReference type="EMBL" id="VUG15813.1"/>
    </source>
</evidence>
<organism evidence="5 6">
    <name type="scientific">Dekkera bruxellensis</name>
    <name type="common">Brettanomyces custersii</name>
    <dbReference type="NCBI Taxonomy" id="5007"/>
    <lineage>
        <taxon>Eukaryota</taxon>
        <taxon>Fungi</taxon>
        <taxon>Dikarya</taxon>
        <taxon>Ascomycota</taxon>
        <taxon>Saccharomycotina</taxon>
        <taxon>Pichiomycetes</taxon>
        <taxon>Pichiales</taxon>
        <taxon>Pichiaceae</taxon>
        <taxon>Brettanomyces</taxon>
    </lineage>
</organism>